<reference evidence="1" key="1">
    <citation type="submission" date="2022-01" db="EMBL/GenBank/DDBJ databases">
        <title>Collection of gut derived symbiotic bacterial strains cultured from healthy donors.</title>
        <authorList>
            <person name="Lin H."/>
            <person name="Kohout C."/>
            <person name="Waligurski E."/>
            <person name="Pamer E.G."/>
        </authorList>
    </citation>
    <scope>NUCLEOTIDE SEQUENCE</scope>
    <source>
        <strain evidence="1">DFI.6.72</strain>
    </source>
</reference>
<dbReference type="Proteomes" id="UP001200843">
    <property type="component" value="Unassembled WGS sequence"/>
</dbReference>
<evidence type="ECO:0000313" key="2">
    <source>
        <dbReference type="Proteomes" id="UP001200843"/>
    </source>
</evidence>
<gene>
    <name evidence="1" type="ORF">L0N01_05660</name>
</gene>
<sequence>MKERQLDFNRQDKPAIVEDSNGELITELKKQYKEIQQNLGLAITMLEKGQLTEGMKENILSLTDHNVNRFLTRMGYEGVLAEKQKKLTEQIRSLNDENRKLRHQLGEKVSNEDVRERLKIMVSSFRNWWTEYGFGHVSDFYFGEYVAKISLSGMVFASRVSKAGEEKKEEYLSRLGFEIEDRMVIYNDKSIALLNKLLTDKYPSIDIYSINLTTSALNGVPVIQDVVVFLRDLDNLTETASPIN</sequence>
<organism evidence="1 2">
    <name type="scientific">Phocaeicola vulgatus</name>
    <name type="common">Bacteroides vulgatus</name>
    <dbReference type="NCBI Taxonomy" id="821"/>
    <lineage>
        <taxon>Bacteria</taxon>
        <taxon>Pseudomonadati</taxon>
        <taxon>Bacteroidota</taxon>
        <taxon>Bacteroidia</taxon>
        <taxon>Bacteroidales</taxon>
        <taxon>Bacteroidaceae</taxon>
        <taxon>Phocaeicola</taxon>
    </lineage>
</organism>
<dbReference type="AlphaFoldDB" id="A0AAW5BKF2"/>
<accession>A0AAW5BKF2</accession>
<name>A0AAW5BKF2_PHOVU</name>
<comment type="caution">
    <text evidence="1">The sequence shown here is derived from an EMBL/GenBank/DDBJ whole genome shotgun (WGS) entry which is preliminary data.</text>
</comment>
<protein>
    <submittedName>
        <fullName evidence="1">Uncharacterized protein</fullName>
    </submittedName>
</protein>
<evidence type="ECO:0000313" key="1">
    <source>
        <dbReference type="EMBL" id="MCG4688095.1"/>
    </source>
</evidence>
<dbReference type="EMBL" id="JAKNGO010000008">
    <property type="protein sequence ID" value="MCG4688095.1"/>
    <property type="molecule type" value="Genomic_DNA"/>
</dbReference>
<dbReference type="RefSeq" id="WP_151851744.1">
    <property type="nucleotide sequence ID" value="NZ_CAXTBE010000001.1"/>
</dbReference>
<proteinExistence type="predicted"/>